<organism evidence="2 3">
    <name type="scientific">Rhizobium grahamii</name>
    <dbReference type="NCBI Taxonomy" id="1120045"/>
    <lineage>
        <taxon>Bacteria</taxon>
        <taxon>Pseudomonadati</taxon>
        <taxon>Pseudomonadota</taxon>
        <taxon>Alphaproteobacteria</taxon>
        <taxon>Hyphomicrobiales</taxon>
        <taxon>Rhizobiaceae</taxon>
        <taxon>Rhizobium/Agrobacterium group</taxon>
        <taxon>Rhizobium</taxon>
    </lineage>
</organism>
<dbReference type="PANTHER" id="PTHR11884">
    <property type="entry name" value="SELECTIN LIGAND RELATED"/>
    <property type="match status" value="1"/>
</dbReference>
<dbReference type="Proteomes" id="UP000254939">
    <property type="component" value="Unassembled WGS sequence"/>
</dbReference>
<dbReference type="RefSeq" id="WP_114714272.1">
    <property type="nucleotide sequence ID" value="NZ_KZ857260.1"/>
</dbReference>
<reference evidence="2 3" key="1">
    <citation type="submission" date="2017-03" db="EMBL/GenBank/DDBJ databases">
        <title>Genome analysis of Rhizobial strains effectives or ineffectives for nitrogen fixation isolated from bean seeds.</title>
        <authorList>
            <person name="Peralta H."/>
            <person name="Aguilar-Vera A."/>
            <person name="Mora Y."/>
            <person name="Vargas-Lagunas C."/>
            <person name="Girard L."/>
            <person name="Mora J."/>
        </authorList>
    </citation>
    <scope>NUCLEOTIDE SEQUENCE [LARGE SCALE GENOMIC DNA]</scope>
    <source>
        <strain evidence="2 3">CCGM3</strain>
    </source>
</reference>
<evidence type="ECO:0000313" key="3">
    <source>
        <dbReference type="Proteomes" id="UP000254939"/>
    </source>
</evidence>
<gene>
    <name evidence="2" type="ORF">B5K06_16940</name>
</gene>
<name>A0A370KMW0_9HYPH</name>
<dbReference type="AlphaFoldDB" id="A0A370KMW0"/>
<proteinExistence type="predicted"/>
<dbReference type="InterPro" id="IPR039728">
    <property type="entry name" value="GLG1"/>
</dbReference>
<dbReference type="InterPro" id="IPR001893">
    <property type="entry name" value="Cys-rich_GLG1_repeat"/>
</dbReference>
<feature type="signal peptide" evidence="1">
    <location>
        <begin position="1"/>
        <end position="24"/>
    </location>
</feature>
<dbReference type="EMBL" id="NAAC01000017">
    <property type="protein sequence ID" value="RDJ09874.1"/>
    <property type="molecule type" value="Genomic_DNA"/>
</dbReference>
<protein>
    <recommendedName>
        <fullName evidence="4">Cysteine rich repeat protein</fullName>
    </recommendedName>
</protein>
<feature type="chain" id="PRO_5017042832" description="Cysteine rich repeat protein" evidence="1">
    <location>
        <begin position="25"/>
        <end position="140"/>
    </location>
</feature>
<keyword evidence="1" id="KW-0732">Signal</keyword>
<sequence length="140" mass="14884">MLKRNLAVAIVLVASAFHSGAASAQTLSYADAVTKLADDCGADIQKLCKGLNLGNGRIADCLQQNAAKVSATCKGSLSTAFQSITQREHAQVSYKQVCQRDMSKSCSGIKGDGFVLACLVKKEKRVSKECNQVITDAGWR</sequence>
<dbReference type="Pfam" id="PF00839">
    <property type="entry name" value="Cys_rich_FGFR"/>
    <property type="match status" value="1"/>
</dbReference>
<evidence type="ECO:0008006" key="4">
    <source>
        <dbReference type="Google" id="ProtNLM"/>
    </source>
</evidence>
<dbReference type="PANTHER" id="PTHR11884:SF1">
    <property type="entry name" value="GOLGI APPARATUS PROTEIN 1"/>
    <property type="match status" value="1"/>
</dbReference>
<evidence type="ECO:0000313" key="2">
    <source>
        <dbReference type="EMBL" id="RDJ09874.1"/>
    </source>
</evidence>
<accession>A0A370KMW0</accession>
<comment type="caution">
    <text evidence="2">The sequence shown here is derived from an EMBL/GenBank/DDBJ whole genome shotgun (WGS) entry which is preliminary data.</text>
</comment>
<dbReference type="GO" id="GO:0016020">
    <property type="term" value="C:membrane"/>
    <property type="evidence" value="ECO:0007669"/>
    <property type="project" value="InterPro"/>
</dbReference>
<dbReference type="OrthoDB" id="7958331at2"/>
<evidence type="ECO:0000256" key="1">
    <source>
        <dbReference type="SAM" id="SignalP"/>
    </source>
</evidence>